<keyword evidence="2" id="KW-1185">Reference proteome</keyword>
<dbReference type="EMBL" id="CP147846">
    <property type="protein sequence ID" value="WXG69759.1"/>
    <property type="molecule type" value="Genomic_DNA"/>
</dbReference>
<organism evidence="1 2">
    <name type="scientific">Rhodococcus sovatensis</name>
    <dbReference type="NCBI Taxonomy" id="1805840"/>
    <lineage>
        <taxon>Bacteria</taxon>
        <taxon>Bacillati</taxon>
        <taxon>Actinomycetota</taxon>
        <taxon>Actinomycetes</taxon>
        <taxon>Mycobacteriales</taxon>
        <taxon>Nocardiaceae</taxon>
        <taxon>Rhodococcus</taxon>
    </lineage>
</organism>
<name>A0ABZ2PKT1_9NOCA</name>
<evidence type="ECO:0008006" key="3">
    <source>
        <dbReference type="Google" id="ProtNLM"/>
    </source>
</evidence>
<accession>A0ABZ2PKT1</accession>
<reference evidence="1 2" key="1">
    <citation type="submission" date="2024-03" db="EMBL/GenBank/DDBJ databases">
        <title>Natural products discovery in diverse microorganisms through a two-stage MS feature dereplication strategy.</title>
        <authorList>
            <person name="Zhang R."/>
        </authorList>
    </citation>
    <scope>NUCLEOTIDE SEQUENCE [LARGE SCALE GENOMIC DNA]</scope>
    <source>
        <strain evidence="1 2">18930</strain>
    </source>
</reference>
<dbReference type="RefSeq" id="WP_338890731.1">
    <property type="nucleotide sequence ID" value="NZ_CP147846.1"/>
</dbReference>
<gene>
    <name evidence="1" type="ORF">WDS16_04175</name>
</gene>
<proteinExistence type="predicted"/>
<evidence type="ECO:0000313" key="2">
    <source>
        <dbReference type="Proteomes" id="UP001432000"/>
    </source>
</evidence>
<dbReference type="Proteomes" id="UP001432000">
    <property type="component" value="Chromosome"/>
</dbReference>
<sequence length="88" mass="9327">MTLQIDSLAISADEAPTHDVQLDQLHEQVATLDADILGAIELRTQLVRRLAAATSDAAVTAESTSFDELGADGSTFSRMLARIASATR</sequence>
<evidence type="ECO:0000313" key="1">
    <source>
        <dbReference type="EMBL" id="WXG69759.1"/>
    </source>
</evidence>
<protein>
    <recommendedName>
        <fullName evidence="3">Chorismate mutase</fullName>
    </recommendedName>
</protein>